<dbReference type="InParanoid" id="A0A482XBZ1"/>
<reference evidence="1 2" key="1">
    <citation type="journal article" date="2017" name="Gigascience">
        <title>Genome sequence of the small brown planthopper, Laodelphax striatellus.</title>
        <authorList>
            <person name="Zhu J."/>
            <person name="Jiang F."/>
            <person name="Wang X."/>
            <person name="Yang P."/>
            <person name="Bao Y."/>
            <person name="Zhao W."/>
            <person name="Wang W."/>
            <person name="Lu H."/>
            <person name="Wang Q."/>
            <person name="Cui N."/>
            <person name="Li J."/>
            <person name="Chen X."/>
            <person name="Luo L."/>
            <person name="Yu J."/>
            <person name="Kang L."/>
            <person name="Cui F."/>
        </authorList>
    </citation>
    <scope>NUCLEOTIDE SEQUENCE [LARGE SCALE GENOMIC DNA]</scope>
    <source>
        <strain evidence="1">Lst14</strain>
    </source>
</reference>
<name>A0A482XBZ1_LAOST</name>
<dbReference type="Proteomes" id="UP000291343">
    <property type="component" value="Unassembled WGS sequence"/>
</dbReference>
<keyword evidence="2" id="KW-1185">Reference proteome</keyword>
<dbReference type="EMBL" id="QKKF02012862">
    <property type="protein sequence ID" value="RZF43203.1"/>
    <property type="molecule type" value="Genomic_DNA"/>
</dbReference>
<proteinExistence type="predicted"/>
<protein>
    <submittedName>
        <fullName evidence="1">Uncharacterized protein</fullName>
    </submittedName>
</protein>
<dbReference type="OrthoDB" id="414075at2759"/>
<sequence length="62" mass="7276">VLELLTKYAPFDTMPMGHDAIVVAIPSYSLARNLLREFSNNRTYSVSRYHMWKENKLIKTMI</sequence>
<accession>A0A482XBZ1</accession>
<feature type="non-terminal residue" evidence="1">
    <location>
        <position position="62"/>
    </location>
</feature>
<evidence type="ECO:0000313" key="1">
    <source>
        <dbReference type="EMBL" id="RZF43203.1"/>
    </source>
</evidence>
<feature type="non-terminal residue" evidence="1">
    <location>
        <position position="1"/>
    </location>
</feature>
<evidence type="ECO:0000313" key="2">
    <source>
        <dbReference type="Proteomes" id="UP000291343"/>
    </source>
</evidence>
<gene>
    <name evidence="1" type="ORF">LSTR_LSTR017010</name>
</gene>
<organism evidence="1 2">
    <name type="scientific">Laodelphax striatellus</name>
    <name type="common">Small brown planthopper</name>
    <name type="synonym">Delphax striatella</name>
    <dbReference type="NCBI Taxonomy" id="195883"/>
    <lineage>
        <taxon>Eukaryota</taxon>
        <taxon>Metazoa</taxon>
        <taxon>Ecdysozoa</taxon>
        <taxon>Arthropoda</taxon>
        <taxon>Hexapoda</taxon>
        <taxon>Insecta</taxon>
        <taxon>Pterygota</taxon>
        <taxon>Neoptera</taxon>
        <taxon>Paraneoptera</taxon>
        <taxon>Hemiptera</taxon>
        <taxon>Auchenorrhyncha</taxon>
        <taxon>Fulgoroidea</taxon>
        <taxon>Delphacidae</taxon>
        <taxon>Criomorphinae</taxon>
        <taxon>Laodelphax</taxon>
    </lineage>
</organism>
<comment type="caution">
    <text evidence="1">The sequence shown here is derived from an EMBL/GenBank/DDBJ whole genome shotgun (WGS) entry which is preliminary data.</text>
</comment>
<dbReference type="AlphaFoldDB" id="A0A482XBZ1"/>